<dbReference type="GO" id="GO:0016780">
    <property type="term" value="F:phosphotransferase activity, for other substituted phosphate groups"/>
    <property type="evidence" value="ECO:0007669"/>
    <property type="project" value="TreeGrafter"/>
</dbReference>
<dbReference type="Pfam" id="PF02397">
    <property type="entry name" value="Bac_transf"/>
    <property type="match status" value="1"/>
</dbReference>
<keyword evidence="4" id="KW-0808">Transferase</keyword>
<dbReference type="PANTHER" id="PTHR30576">
    <property type="entry name" value="COLANIC BIOSYNTHESIS UDP-GLUCOSE LIPID CARRIER TRANSFERASE"/>
    <property type="match status" value="1"/>
</dbReference>
<feature type="transmembrane region" description="Helical" evidence="2">
    <location>
        <begin position="44"/>
        <end position="67"/>
    </location>
</feature>
<dbReference type="RefSeq" id="WP_013323663.1">
    <property type="nucleotide sequence ID" value="NC_014501.1"/>
</dbReference>
<dbReference type="KEGG" id="cyj:Cyan7822_3657"/>
<evidence type="ECO:0000313" key="4">
    <source>
        <dbReference type="EMBL" id="ADN15594.1"/>
    </source>
</evidence>
<protein>
    <submittedName>
        <fullName evidence="4">Sugar transferase</fullName>
    </submittedName>
</protein>
<evidence type="ECO:0000256" key="2">
    <source>
        <dbReference type="SAM" id="Phobius"/>
    </source>
</evidence>
<reference evidence="5" key="1">
    <citation type="journal article" date="2011" name="MBio">
        <title>Novel metabolic attributes of the genus Cyanothece, comprising a group of unicellular nitrogen-fixing Cyanobacteria.</title>
        <authorList>
            <person name="Bandyopadhyay A."/>
            <person name="Elvitigala T."/>
            <person name="Welsh E."/>
            <person name="Stockel J."/>
            <person name="Liberton M."/>
            <person name="Min H."/>
            <person name="Sherman L.A."/>
            <person name="Pakrasi H.B."/>
        </authorList>
    </citation>
    <scope>NUCLEOTIDE SEQUENCE [LARGE SCALE GENOMIC DNA]</scope>
    <source>
        <strain evidence="5">PCC 7822</strain>
    </source>
</reference>
<keyword evidence="2" id="KW-1133">Transmembrane helix</keyword>
<evidence type="ECO:0000256" key="1">
    <source>
        <dbReference type="ARBA" id="ARBA00006464"/>
    </source>
</evidence>
<feature type="domain" description="Bacterial sugar transferase" evidence="3">
    <location>
        <begin position="39"/>
        <end position="225"/>
    </location>
</feature>
<proteinExistence type="inferred from homology"/>
<evidence type="ECO:0000259" key="3">
    <source>
        <dbReference type="Pfam" id="PF02397"/>
    </source>
</evidence>
<name>E0UGZ5_GLOV7</name>
<gene>
    <name evidence="4" type="ordered locus">Cyan7822_3657</name>
</gene>
<dbReference type="eggNOG" id="COG2148">
    <property type="taxonomic scope" value="Bacteria"/>
</dbReference>
<comment type="similarity">
    <text evidence="1">Belongs to the bacterial sugar transferase family.</text>
</comment>
<dbReference type="AlphaFoldDB" id="E0UGZ5"/>
<sequence length="231" mass="26696">MISTPRLNFFCLSSSKHKVQAKKFHVHELTHASVYSKTKRIIDIFGAIVGLAITAILFIPIAIAMQLDDPGPVLYRQKRCGLNAKPFVIWKFRSMIVDADQKQHLVPNQAQGQIFKNECDPRVTRVGRFLRRTSLDEFPQFWNVLWGDMSLVGTRPPTVTEVANYKPHHFSRLKVRPGLTGEWQVKGRSNIKNFEDIVQMDLDYQYKWSIQYDLFLIWQTVGVIFSRKGAC</sequence>
<dbReference type="EMBL" id="CP002198">
    <property type="protein sequence ID" value="ADN15594.1"/>
    <property type="molecule type" value="Genomic_DNA"/>
</dbReference>
<organism evidence="4 5">
    <name type="scientific">Gloeothece verrucosa (strain PCC 7822)</name>
    <name type="common">Cyanothece sp. (strain PCC 7822)</name>
    <dbReference type="NCBI Taxonomy" id="497965"/>
    <lineage>
        <taxon>Bacteria</taxon>
        <taxon>Bacillati</taxon>
        <taxon>Cyanobacteriota</taxon>
        <taxon>Cyanophyceae</taxon>
        <taxon>Oscillatoriophycideae</taxon>
        <taxon>Chroococcales</taxon>
        <taxon>Aphanothecaceae</taxon>
        <taxon>Gloeothece</taxon>
        <taxon>Gloeothece verrucosa</taxon>
    </lineage>
</organism>
<evidence type="ECO:0000313" key="5">
    <source>
        <dbReference type="Proteomes" id="UP000008206"/>
    </source>
</evidence>
<dbReference type="STRING" id="497965.Cyan7822_3657"/>
<keyword evidence="2" id="KW-0472">Membrane</keyword>
<accession>E0UGZ5</accession>
<dbReference type="InterPro" id="IPR003362">
    <property type="entry name" value="Bact_transf"/>
</dbReference>
<keyword evidence="2" id="KW-0812">Transmembrane</keyword>
<dbReference type="PANTHER" id="PTHR30576:SF10">
    <property type="entry name" value="SLL5057 PROTEIN"/>
    <property type="match status" value="1"/>
</dbReference>
<keyword evidence="5" id="KW-1185">Reference proteome</keyword>
<dbReference type="Proteomes" id="UP000008206">
    <property type="component" value="Chromosome"/>
</dbReference>
<dbReference type="HOGENOM" id="CLU_024920_1_0_3"/>